<evidence type="ECO:0000313" key="5">
    <source>
        <dbReference type="EMBL" id="UYH51234.1"/>
    </source>
</evidence>
<dbReference type="CDD" id="cd17279">
    <property type="entry name" value="RMtype1_S_BmuCF2ORF3362P_TRD1-CR1_like"/>
    <property type="match status" value="1"/>
</dbReference>
<keyword evidence="5" id="KW-0378">Hydrolase</keyword>
<dbReference type="Gene3D" id="3.90.220.20">
    <property type="entry name" value="DNA methylase specificity domains"/>
    <property type="match status" value="2"/>
</dbReference>
<comment type="similarity">
    <text evidence="1">Belongs to the type-I restriction system S methylase family.</text>
</comment>
<keyword evidence="5" id="KW-0255">Endonuclease</keyword>
<protein>
    <submittedName>
        <fullName evidence="5">Restriction endonuclease subunit S</fullName>
        <ecNumber evidence="5">3.1.21.-</ecNumber>
    </submittedName>
</protein>
<evidence type="ECO:0000259" key="4">
    <source>
        <dbReference type="Pfam" id="PF01420"/>
    </source>
</evidence>
<keyword evidence="2" id="KW-0680">Restriction system</keyword>
<evidence type="ECO:0000256" key="3">
    <source>
        <dbReference type="ARBA" id="ARBA00023125"/>
    </source>
</evidence>
<feature type="domain" description="Type I restriction modification DNA specificity" evidence="4">
    <location>
        <begin position="237"/>
        <end position="399"/>
    </location>
</feature>
<dbReference type="PANTHER" id="PTHR30408:SF12">
    <property type="entry name" value="TYPE I RESTRICTION ENZYME MJAVIII SPECIFICITY SUBUNIT"/>
    <property type="match status" value="1"/>
</dbReference>
<evidence type="ECO:0000256" key="1">
    <source>
        <dbReference type="ARBA" id="ARBA00010923"/>
    </source>
</evidence>
<accession>A0ABY6GIU3</accession>
<reference evidence="5" key="1">
    <citation type="submission" date="2022-10" db="EMBL/GenBank/DDBJ databases">
        <title>Candidatus Kirkpatrella diaphorinas gen. nov., sp. nov., an uncultured endosymbiont identified in a population of Diaphorina citri from Hawaii.</title>
        <authorList>
            <person name="Henry E.M."/>
            <person name="Carlson C.R."/>
            <person name="Kuo Y.-W."/>
        </authorList>
    </citation>
    <scope>NUCLEOTIDE SEQUENCE</scope>
    <source>
        <strain evidence="5">CADCRV1</strain>
    </source>
</reference>
<dbReference type="PANTHER" id="PTHR30408">
    <property type="entry name" value="TYPE-1 RESTRICTION ENZYME ECOKI SPECIFICITY PROTEIN"/>
    <property type="match status" value="1"/>
</dbReference>
<dbReference type="InterPro" id="IPR052021">
    <property type="entry name" value="Type-I_RS_S_subunit"/>
</dbReference>
<dbReference type="Proteomes" id="UP001163831">
    <property type="component" value="Chromosome"/>
</dbReference>
<keyword evidence="3" id="KW-0238">DNA-binding</keyword>
<dbReference type="InterPro" id="IPR044946">
    <property type="entry name" value="Restrct_endonuc_typeI_TRD_sf"/>
</dbReference>
<dbReference type="CDD" id="cd16961">
    <property type="entry name" value="RMtype1_S_TRD-CR_like"/>
    <property type="match status" value="1"/>
</dbReference>
<sequence>MRLPAYPEYRESGVAWLGKVPAHWTIDRLKTIFCIVGGSTPKSDEPSYWNGEIVWISPADLSSLTSLFVFRSIRRITRLGLESCAASLVPAGSIVLSTRAPIGYLAISTIELCTNQGCKALVPKQNDLSLYFAYYLSICTKSLNLYGKGTTFSEISGDALGAFHTPYPSKFEQTAIAAFLDRETGKIDALIAAQEKLLALLAEKRQATISHAVTRGLNPDAPMKDFGIAWLGKVPAHWEVNPIKSVATINDNVLPESTNPSCHINYIDIGSVSLEGGIRKIDTFQFADAPSRARRLVKQGDVIVSTVRTYLKAITSISSDFANFVVSTGFAVIRPTIDLQKEFAKFCLQSDYFIDEVICRSTGVSYPAITATDLGKLSLPFPSREEQTAIATFLDKETGKIDALVAAQKKLSELLKERRSALIAAAVTGKIDVRNALSEEQAA</sequence>
<feature type="domain" description="Type I restriction modification DNA specificity" evidence="4">
    <location>
        <begin position="23"/>
        <end position="185"/>
    </location>
</feature>
<dbReference type="SUPFAM" id="SSF116734">
    <property type="entry name" value="DNA methylase specificity domain"/>
    <property type="match status" value="2"/>
</dbReference>
<gene>
    <name evidence="5" type="ORF">N5W20_09130</name>
</gene>
<dbReference type="Pfam" id="PF01420">
    <property type="entry name" value="Methylase_S"/>
    <property type="match status" value="2"/>
</dbReference>
<dbReference type="RefSeq" id="WP_319806828.1">
    <property type="nucleotide sequence ID" value="NZ_CP107052.1"/>
</dbReference>
<name>A0ABY6GIU3_9PROT</name>
<proteinExistence type="inferred from homology"/>
<dbReference type="InterPro" id="IPR000055">
    <property type="entry name" value="Restrct_endonuc_typeI_TRD"/>
</dbReference>
<dbReference type="GO" id="GO:0016787">
    <property type="term" value="F:hydrolase activity"/>
    <property type="evidence" value="ECO:0007669"/>
    <property type="project" value="UniProtKB-KW"/>
</dbReference>
<dbReference type="Gene3D" id="1.10.287.1120">
    <property type="entry name" value="Bipartite methylase S protein"/>
    <property type="match status" value="1"/>
</dbReference>
<evidence type="ECO:0000256" key="2">
    <source>
        <dbReference type="ARBA" id="ARBA00022747"/>
    </source>
</evidence>
<evidence type="ECO:0000313" key="6">
    <source>
        <dbReference type="Proteomes" id="UP001163831"/>
    </source>
</evidence>
<keyword evidence="6" id="KW-1185">Reference proteome</keyword>
<dbReference type="EMBL" id="CP107052">
    <property type="protein sequence ID" value="UYH51234.1"/>
    <property type="molecule type" value="Genomic_DNA"/>
</dbReference>
<keyword evidence="5" id="KW-0540">Nuclease</keyword>
<dbReference type="GO" id="GO:0004519">
    <property type="term" value="F:endonuclease activity"/>
    <property type="evidence" value="ECO:0007669"/>
    <property type="project" value="UniProtKB-KW"/>
</dbReference>
<dbReference type="EC" id="3.1.21.-" evidence="5"/>
<organism evidence="5 6">
    <name type="scientific">Candidatus Kirkpatrickella diaphorinae</name>
    <dbReference type="NCBI Taxonomy" id="2984322"/>
    <lineage>
        <taxon>Bacteria</taxon>
        <taxon>Pseudomonadati</taxon>
        <taxon>Pseudomonadota</taxon>
        <taxon>Alphaproteobacteria</taxon>
        <taxon>Acetobacterales</taxon>
        <taxon>Acetobacteraceae</taxon>
        <taxon>Candidatus Kirkpatrickella</taxon>
    </lineage>
</organism>